<dbReference type="EMBL" id="HBGE01009149">
    <property type="protein sequence ID" value="CAD9096996.1"/>
    <property type="molecule type" value="Transcribed_RNA"/>
</dbReference>
<dbReference type="SUPFAM" id="SSF51197">
    <property type="entry name" value="Clavaminate synthase-like"/>
    <property type="match status" value="1"/>
</dbReference>
<evidence type="ECO:0008006" key="2">
    <source>
        <dbReference type="Google" id="ProtNLM"/>
    </source>
</evidence>
<reference evidence="1" key="1">
    <citation type="submission" date="2021-01" db="EMBL/GenBank/DDBJ databases">
        <authorList>
            <person name="Corre E."/>
            <person name="Pelletier E."/>
            <person name="Niang G."/>
            <person name="Scheremetjew M."/>
            <person name="Finn R."/>
            <person name="Kale V."/>
            <person name="Holt S."/>
            <person name="Cochrane G."/>
            <person name="Meng A."/>
            <person name="Brown T."/>
            <person name="Cohen L."/>
        </authorList>
    </citation>
    <scope>NUCLEOTIDE SEQUENCE</scope>
    <source>
        <strain evidence="1">OF101</strain>
    </source>
</reference>
<gene>
    <name evidence="1" type="ORF">ACAT0790_LOCUS5522</name>
</gene>
<dbReference type="Gene3D" id="2.60.120.620">
    <property type="entry name" value="q2cbj1_9rhob like domain"/>
    <property type="match status" value="1"/>
</dbReference>
<dbReference type="Pfam" id="PF05721">
    <property type="entry name" value="PhyH"/>
    <property type="match status" value="1"/>
</dbReference>
<sequence>MAYPAGVPAELQEKLQLLQKQEGDAEKSKPSVQPYEVSPLLRDTIDELDMWGNLREIQEKGYTVLTNVAPPEFIEDFCAAVRRVGSGQNKLHLDPTFVDAACNRKVYALAEFMCGQRPLLSQFAMSIKEQGKPGDPLLPPMHSDQFWVPTPFPEHNQLLTCCWALDGEFTAESGATHVVPGSHRLRRHPTKHEIKHDRELLQPTSGPRGCVVCWDGSVWHSGGVRLIPGQRVVAHVTYSRIGMRPLESYVGFMPKETISANPRLASLLGHTLDNFFENTPTRPFQFLKFEQLKRISQSTYDKAGFKKELADYAKEFLKNNPSAIKTFMKENMRKAQERSKL</sequence>
<organism evidence="1">
    <name type="scientific">Alexandrium catenella</name>
    <name type="common">Red tide dinoflagellate</name>
    <name type="synonym">Gonyaulax catenella</name>
    <dbReference type="NCBI Taxonomy" id="2925"/>
    <lineage>
        <taxon>Eukaryota</taxon>
        <taxon>Sar</taxon>
        <taxon>Alveolata</taxon>
        <taxon>Dinophyceae</taxon>
        <taxon>Gonyaulacales</taxon>
        <taxon>Pyrocystaceae</taxon>
        <taxon>Alexandrium</taxon>
    </lineage>
</organism>
<protein>
    <recommendedName>
        <fullName evidence="2">Phytanoyl-CoA dioxygenase</fullName>
    </recommendedName>
</protein>
<dbReference type="AlphaFoldDB" id="A0A7S1L8Q6"/>
<proteinExistence type="predicted"/>
<dbReference type="InterPro" id="IPR008775">
    <property type="entry name" value="Phytyl_CoA_dOase-like"/>
</dbReference>
<accession>A0A7S1L8Q6</accession>
<evidence type="ECO:0000313" key="1">
    <source>
        <dbReference type="EMBL" id="CAD9096996.1"/>
    </source>
</evidence>
<name>A0A7S1L8Q6_ALECA</name>